<feature type="compositionally biased region" description="Basic and acidic residues" evidence="1">
    <location>
        <begin position="124"/>
        <end position="133"/>
    </location>
</feature>
<feature type="compositionally biased region" description="Polar residues" evidence="1">
    <location>
        <begin position="960"/>
        <end position="977"/>
    </location>
</feature>
<feature type="compositionally biased region" description="Basic residues" evidence="1">
    <location>
        <begin position="286"/>
        <end position="297"/>
    </location>
</feature>
<protein>
    <recommendedName>
        <fullName evidence="4">B double prime 1, subunit of RNA polymerase III transcription initiation factor IIIB</fullName>
    </recommendedName>
</protein>
<feature type="non-terminal residue" evidence="2">
    <location>
        <position position="1"/>
    </location>
</feature>
<feature type="region of interest" description="Disordered" evidence="1">
    <location>
        <begin position="401"/>
        <end position="423"/>
    </location>
</feature>
<feature type="compositionally biased region" description="Polar residues" evidence="1">
    <location>
        <begin position="1442"/>
        <end position="1453"/>
    </location>
</feature>
<sequence>NKFKKEERINSWRIDKAFRERRKLDIEYFSKLLEKILEFQKERKKLKSLVQKNSKRTSRTKAKGKKSAKNLSDVEEEDADEVHDLEEGQEKENEDQCNEGETPASELKNKHKRKKTVEALTEEPNEKKNKTGEAPEDSEATLPESHTNSEMSEKISNVNAAKERGNKPAKLSRARAPKPLLPLGLKRGRKGKNEETESDKGDKNTSDEAHKEQVNQDESDACKASRGKSAGDDISSEEEEATVKHRGPTRYGRVPKQTAAFGYACKEQSHSSVAETTSASPSSSKSKPKCTVKRGKSLKPQSDKPPKKAKLVTLRSLNSDFSDEDDEEGQDPCCSSSQDMSGFVPAGLHSLNAVISEVDDPMVEDVIDFFTSEQTEVSQDESYNEAAQTLLTMGNVSHVSQSTQGEVTTQGFNSGTAVDGKTSDHFDEKIRDQQGTPASLSTACPQKVRDISETVASMDPQNSEMSSSDSSHVKTSEQMCNTLKIVHEEESGSQLKSKPQSPSNNSPSTKTLCLSKVKPKPNIETAPPTSQTKTSKEQKAEEGHSVVPIEVTSAVNEAAPNRTESDEALLEDGDSLTEVLLKEEKSVSSLITQGCSVSLSQIESSRNETARDTDSSDYKDVSVIPHDGPGETDLSSSLKSKSELTQVVQEPHTLSDSFQGGNSQHPPPENDLPVSQRNMGAVAARRSRLSKVKPNLPQMSRVALNKSQISKETVKKDPLTTSNSESQEQTIKDVQTPSTTFNLIEDPPAGEVIKIHVEEAPKVQSNTEPQAEQASNAELAAAPGESSSPATLITPADKLASKVSSASQLRRSHLQKVKPKPNLTQAPRAMKTKSQSTENTAMKSPGPNPESLTNSTAEVLLQAVCSSTSDQQIAATGCTLSLNPVLDSESIHVSTEKQSTNEENKIPTERVNQVEMEAASDQSALGYQNLTEVPVEQSKKQTTSDSGSVSKFSDKDSVSQNEMSESRSNYTMTSHVSPTCFDSDPVQDQRSQPAVFVRAEEESAVRKHDCEITAAGQPRRNRLSQIKPRPNIPQTSRATKFKPQTLENQSEKQTNPEQTVSELEPKTCGLSSEKQSENTNPASGLTPPLTSGSHGRPSNMKTTHTDDQTSELSEEQSTKEQESTSNEFPVASSLSISNNQALTGPTDNEPQFGQGSNLNSGTDLERSDHPAACKTASEELQVGQKEDKSACHFKRSRSLKPTPNLSQTSRLARSKGNSKSQVPPKLCVQQTIIEKEKYTEFTDENLTPEVRASQSMNVAPTADSASTGSQEGTVSNICASVQDHTKPHAATLLVSEQKDEKFKTENSTAMQFVKKTQSPASEEKRKTEEKANVGQLSSSVLTEKIMPERRQRFPKVKPKPNVESSCRVTVKKLQSDDHSKPLEDHIKDMSSTVMLEQQLESTKDTMSNNDPDSPLSGNCTLEMPVTVYSSNAQTVAAQTAITDVPSTSNASPSSDERDVSVQGSDPTPSELIDSSKNSGKAPQARRGRLIKPKPNLRCSSRLQQTQAVKNTKPAEADSGNASQALSASGDLKLVSELGACTQEPEKDLSSNDAHSSHYCVKQGSSNEHKTSSAEGIQRDLLLSELLPEQVPSDPDEPFFILSLTEVPVSSTGEVETCPAESLSYLPASGQQSSVSEVSLEAEDHPELSVEPKVFNTTIAEPNKTTNDDYAEKKTRLSSKNKVSASDFSEANIVKTRDPLSKKTASKRNKKKPPSGATQMSSSEPKVSSSNYIIPTQTKSATEAVTPSASLPVGLSSASTVLTSPEGESGFADEEPTSVSRYFLTDIFTEVED</sequence>
<feature type="compositionally biased region" description="Low complexity" evidence="1">
    <location>
        <begin position="271"/>
        <end position="285"/>
    </location>
</feature>
<feature type="compositionally biased region" description="Basic and acidic residues" evidence="1">
    <location>
        <begin position="998"/>
        <end position="1011"/>
    </location>
</feature>
<evidence type="ECO:0000256" key="1">
    <source>
        <dbReference type="SAM" id="MobiDB-lite"/>
    </source>
</evidence>
<feature type="compositionally biased region" description="Low complexity" evidence="1">
    <location>
        <begin position="496"/>
        <end position="511"/>
    </location>
</feature>
<feature type="region of interest" description="Disordered" evidence="1">
    <location>
        <begin position="1442"/>
        <end position="1523"/>
    </location>
</feature>
<feature type="compositionally biased region" description="Low complexity" evidence="1">
    <location>
        <begin position="770"/>
        <end position="782"/>
    </location>
</feature>
<feature type="compositionally biased region" description="Basic and acidic residues" evidence="1">
    <location>
        <begin position="1373"/>
        <end position="1388"/>
    </location>
</feature>
<feature type="compositionally biased region" description="Basic residues" evidence="1">
    <location>
        <begin position="46"/>
        <end position="68"/>
    </location>
</feature>
<dbReference type="EMBL" id="JAHHUM010002528">
    <property type="protein sequence ID" value="KAK5603255.1"/>
    <property type="molecule type" value="Genomic_DNA"/>
</dbReference>
<feature type="compositionally biased region" description="Basic and acidic residues" evidence="1">
    <location>
        <begin position="899"/>
        <end position="908"/>
    </location>
</feature>
<feature type="compositionally biased region" description="Polar residues" evidence="1">
    <location>
        <begin position="1715"/>
        <end position="1729"/>
    </location>
</feature>
<feature type="compositionally biased region" description="Polar residues" evidence="1">
    <location>
        <begin position="1305"/>
        <end position="1320"/>
    </location>
</feature>
<feature type="compositionally biased region" description="Polar residues" evidence="1">
    <location>
        <begin position="1389"/>
        <end position="1417"/>
    </location>
</feature>
<feature type="compositionally biased region" description="Polar residues" evidence="1">
    <location>
        <begin position="1199"/>
        <end position="1221"/>
    </location>
</feature>
<feature type="compositionally biased region" description="Polar residues" evidence="1">
    <location>
        <begin position="1252"/>
        <end position="1272"/>
    </location>
</feature>
<feature type="compositionally biased region" description="Polar residues" evidence="1">
    <location>
        <begin position="591"/>
        <end position="604"/>
    </location>
</feature>
<feature type="compositionally biased region" description="Polar residues" evidence="1">
    <location>
        <begin position="1677"/>
        <end position="1688"/>
    </location>
</feature>
<comment type="caution">
    <text evidence="2">The sequence shown here is derived from an EMBL/GenBank/DDBJ whole genome shotgun (WGS) entry which is preliminary data.</text>
</comment>
<feature type="compositionally biased region" description="Basic and acidic residues" evidence="1">
    <location>
        <begin position="1321"/>
        <end position="1331"/>
    </location>
</feature>
<feature type="compositionally biased region" description="Polar residues" evidence="1">
    <location>
        <begin position="832"/>
        <end position="842"/>
    </location>
</feature>
<keyword evidence="3" id="KW-1185">Reference proteome</keyword>
<feature type="region of interest" description="Disordered" evidence="1">
    <location>
        <begin position="46"/>
        <end position="340"/>
    </location>
</feature>
<feature type="region of interest" description="Disordered" evidence="1">
    <location>
        <begin position="1620"/>
        <end position="1729"/>
    </location>
</feature>
<organism evidence="2 3">
    <name type="scientific">Crenichthys baileyi</name>
    <name type="common">White River springfish</name>
    <dbReference type="NCBI Taxonomy" id="28760"/>
    <lineage>
        <taxon>Eukaryota</taxon>
        <taxon>Metazoa</taxon>
        <taxon>Chordata</taxon>
        <taxon>Craniata</taxon>
        <taxon>Vertebrata</taxon>
        <taxon>Euteleostomi</taxon>
        <taxon>Actinopterygii</taxon>
        <taxon>Neopterygii</taxon>
        <taxon>Teleostei</taxon>
        <taxon>Neoteleostei</taxon>
        <taxon>Acanthomorphata</taxon>
        <taxon>Ovalentaria</taxon>
        <taxon>Atherinomorphae</taxon>
        <taxon>Cyprinodontiformes</taxon>
        <taxon>Goodeidae</taxon>
        <taxon>Crenichthys</taxon>
    </lineage>
</organism>
<feature type="compositionally biased region" description="Polar residues" evidence="1">
    <location>
        <begin position="144"/>
        <end position="159"/>
    </location>
</feature>
<feature type="compositionally biased region" description="Polar residues" evidence="1">
    <location>
        <begin position="1069"/>
        <end position="1093"/>
    </location>
</feature>
<evidence type="ECO:0008006" key="4">
    <source>
        <dbReference type="Google" id="ProtNLM"/>
    </source>
</evidence>
<evidence type="ECO:0000313" key="2">
    <source>
        <dbReference type="EMBL" id="KAK5603255.1"/>
    </source>
</evidence>
<feature type="compositionally biased region" description="Polar residues" evidence="1">
    <location>
        <begin position="1045"/>
        <end position="1061"/>
    </location>
</feature>
<proteinExistence type="predicted"/>
<feature type="compositionally biased region" description="Polar residues" evidence="1">
    <location>
        <begin position="459"/>
        <end position="470"/>
    </location>
</feature>
<name>A0AAV9R3S8_9TELE</name>
<feature type="compositionally biased region" description="Acidic residues" evidence="1">
    <location>
        <begin position="73"/>
        <end position="84"/>
    </location>
</feature>
<feature type="compositionally biased region" description="Basic residues" evidence="1">
    <location>
        <begin position="1703"/>
        <end position="1712"/>
    </location>
</feature>
<feature type="region of interest" description="Disordered" evidence="1">
    <location>
        <begin position="455"/>
        <end position="571"/>
    </location>
</feature>
<feature type="compositionally biased region" description="Polar residues" evidence="1">
    <location>
        <begin position="1461"/>
        <end position="1480"/>
    </location>
</feature>
<evidence type="ECO:0000313" key="3">
    <source>
        <dbReference type="Proteomes" id="UP001311232"/>
    </source>
</evidence>
<feature type="compositionally biased region" description="Basic residues" evidence="1">
    <location>
        <begin position="810"/>
        <end position="819"/>
    </location>
</feature>
<feature type="compositionally biased region" description="Basic and acidic residues" evidence="1">
    <location>
        <begin position="534"/>
        <end position="544"/>
    </location>
</feature>
<feature type="compositionally biased region" description="Polar residues" evidence="1">
    <location>
        <begin position="401"/>
        <end position="416"/>
    </location>
</feature>
<feature type="compositionally biased region" description="Polar residues" evidence="1">
    <location>
        <begin position="643"/>
        <end position="664"/>
    </location>
</feature>
<feature type="compositionally biased region" description="Basic and acidic residues" evidence="1">
    <location>
        <begin position="1665"/>
        <end position="1674"/>
    </location>
</feature>
<feature type="region of interest" description="Disordered" evidence="1">
    <location>
        <begin position="1296"/>
        <end position="1417"/>
    </location>
</feature>
<feature type="region of interest" description="Disordered" evidence="1">
    <location>
        <begin position="591"/>
        <end position="855"/>
    </location>
</feature>
<feature type="compositionally biased region" description="Basic and acidic residues" evidence="1">
    <location>
        <begin position="191"/>
        <end position="214"/>
    </location>
</feature>
<accession>A0AAV9R3S8</accession>
<feature type="compositionally biased region" description="Polar residues" evidence="1">
    <location>
        <begin position="1132"/>
        <end position="1162"/>
    </location>
</feature>
<feature type="compositionally biased region" description="Polar residues" evidence="1">
    <location>
        <begin position="719"/>
        <end position="742"/>
    </location>
</feature>
<feature type="compositionally biased region" description="Polar residues" evidence="1">
    <location>
        <begin position="1497"/>
        <end position="1509"/>
    </location>
</feature>
<reference evidence="2 3" key="1">
    <citation type="submission" date="2021-06" db="EMBL/GenBank/DDBJ databases">
        <authorList>
            <person name="Palmer J.M."/>
        </authorList>
    </citation>
    <scope>NUCLEOTIDE SEQUENCE [LARGE SCALE GENOMIC DNA]</scope>
    <source>
        <strain evidence="2 3">MEX-2019</strain>
        <tissue evidence="2">Muscle</tissue>
    </source>
</reference>
<feature type="region of interest" description="Disordered" evidence="1">
    <location>
        <begin position="933"/>
        <end position="1272"/>
    </location>
</feature>
<feature type="compositionally biased region" description="Acidic residues" evidence="1">
    <location>
        <begin position="321"/>
        <end position="330"/>
    </location>
</feature>
<feature type="region of interest" description="Disordered" evidence="1">
    <location>
        <begin position="1542"/>
        <end position="1575"/>
    </location>
</feature>
<dbReference type="Proteomes" id="UP001311232">
    <property type="component" value="Unassembled WGS sequence"/>
</dbReference>
<feature type="compositionally biased region" description="Basic and acidic residues" evidence="1">
    <location>
        <begin position="605"/>
        <end position="620"/>
    </location>
</feature>
<gene>
    <name evidence="2" type="ORF">CRENBAI_011700</name>
</gene>
<feature type="compositionally biased region" description="Polar residues" evidence="1">
    <location>
        <begin position="1654"/>
        <end position="1664"/>
    </location>
</feature>
<feature type="region of interest" description="Disordered" evidence="1">
    <location>
        <begin position="891"/>
        <end position="910"/>
    </location>
</feature>